<evidence type="ECO:0000313" key="11">
    <source>
        <dbReference type="EMBL" id="VEU21540.1"/>
    </source>
</evidence>
<feature type="transmembrane region" description="Helical" evidence="10">
    <location>
        <begin position="275"/>
        <end position="305"/>
    </location>
</feature>
<keyword evidence="6" id="KW-0256">Endoplasmic reticulum</keyword>
<dbReference type="GO" id="GO:0006078">
    <property type="term" value="P:(1-&gt;6)-beta-D-glucan biosynthetic process"/>
    <property type="evidence" value="ECO:0007669"/>
    <property type="project" value="TreeGrafter"/>
</dbReference>
<comment type="similarity">
    <text evidence="2">Belongs to the BIG1 family.</text>
</comment>
<evidence type="ECO:0000256" key="3">
    <source>
        <dbReference type="ARBA" id="ARBA00022089"/>
    </source>
</evidence>
<evidence type="ECO:0000256" key="4">
    <source>
        <dbReference type="ARBA" id="ARBA00022692"/>
    </source>
</evidence>
<protein>
    <recommendedName>
        <fullName evidence="3">Protein BIG1</fullName>
    </recommendedName>
</protein>
<keyword evidence="12" id="KW-1185">Reference proteome</keyword>
<evidence type="ECO:0000256" key="1">
    <source>
        <dbReference type="ARBA" id="ARBA00004115"/>
    </source>
</evidence>
<name>A0A448YKV1_BRENA</name>
<dbReference type="GO" id="GO:0071555">
    <property type="term" value="P:cell wall organization"/>
    <property type="evidence" value="ECO:0007669"/>
    <property type="project" value="UniProtKB-KW"/>
</dbReference>
<keyword evidence="8 10" id="KW-0472">Membrane</keyword>
<dbReference type="FunCoup" id="A0A448YKV1">
    <property type="interactions" value="22"/>
</dbReference>
<dbReference type="GO" id="GO:0009272">
    <property type="term" value="P:fungal-type cell wall biogenesis"/>
    <property type="evidence" value="ECO:0007669"/>
    <property type="project" value="TreeGrafter"/>
</dbReference>
<evidence type="ECO:0000256" key="7">
    <source>
        <dbReference type="ARBA" id="ARBA00022989"/>
    </source>
</evidence>
<evidence type="ECO:0000256" key="6">
    <source>
        <dbReference type="ARBA" id="ARBA00022824"/>
    </source>
</evidence>
<evidence type="ECO:0000313" key="12">
    <source>
        <dbReference type="Proteomes" id="UP000290900"/>
    </source>
</evidence>
<evidence type="ECO:0000256" key="8">
    <source>
        <dbReference type="ARBA" id="ARBA00023136"/>
    </source>
</evidence>
<keyword evidence="5" id="KW-0732">Signal</keyword>
<sequence>MPFGLDEAELLISRSLEECLSHAYIIAVVPGLKIEDFSNFDVFENVRDMMTKSSTVLSMPNILSDGSGTTLGIEQFENILKVHCNAKEITVNGVDEGQVPYYIDTRTRLIRVDFPPLGNTSEARRERLRNYDLMIKKISRELPSPNIAVLFTTNTTSEADMNDIADEKEIIKENEIPDNPKILNVNLRGKIRSSRRMIFPDITVFDKSRYYEWERNKKRGLEDASKETERAREDETWLKKKKKKIVKSSSLYRFGEDGKDVTSALFNRDFLHDNALLILCVLSLFFMIIFFDTLKLLISMMMVLFSRQKKTKKKKKKEE</sequence>
<evidence type="ECO:0000256" key="9">
    <source>
        <dbReference type="ARBA" id="ARBA00023316"/>
    </source>
</evidence>
<accession>A0A448YKV1</accession>
<dbReference type="PANTHER" id="PTHR28285">
    <property type="entry name" value="PROTEIN BIG1"/>
    <property type="match status" value="1"/>
</dbReference>
<gene>
    <name evidence="11" type="ORF">BRENAR_LOCUS2273</name>
</gene>
<evidence type="ECO:0000256" key="2">
    <source>
        <dbReference type="ARBA" id="ARBA00008203"/>
    </source>
</evidence>
<proteinExistence type="inferred from homology"/>
<reference evidence="11 12" key="1">
    <citation type="submission" date="2018-12" db="EMBL/GenBank/DDBJ databases">
        <authorList>
            <person name="Tiukova I."/>
            <person name="Dainat J."/>
        </authorList>
    </citation>
    <scope>NUCLEOTIDE SEQUENCE [LARGE SCALE GENOMIC DNA]</scope>
</reference>
<dbReference type="InterPro" id="IPR037654">
    <property type="entry name" value="Big1"/>
</dbReference>
<dbReference type="Proteomes" id="UP000290900">
    <property type="component" value="Unassembled WGS sequence"/>
</dbReference>
<dbReference type="PANTHER" id="PTHR28285:SF1">
    <property type="entry name" value="PROTEIN BIG1"/>
    <property type="match status" value="1"/>
</dbReference>
<evidence type="ECO:0000256" key="5">
    <source>
        <dbReference type="ARBA" id="ARBA00022729"/>
    </source>
</evidence>
<keyword evidence="4 10" id="KW-0812">Transmembrane</keyword>
<dbReference type="InParanoid" id="A0A448YKV1"/>
<keyword evidence="7 10" id="KW-1133">Transmembrane helix</keyword>
<dbReference type="AlphaFoldDB" id="A0A448YKV1"/>
<comment type="subcellular location">
    <subcellularLocation>
        <location evidence="1">Endoplasmic reticulum membrane</location>
        <topology evidence="1">Single-pass type I membrane protein</topology>
    </subcellularLocation>
</comment>
<organism evidence="11 12">
    <name type="scientific">Brettanomyces naardenensis</name>
    <name type="common">Yeast</name>
    <dbReference type="NCBI Taxonomy" id="13370"/>
    <lineage>
        <taxon>Eukaryota</taxon>
        <taxon>Fungi</taxon>
        <taxon>Dikarya</taxon>
        <taxon>Ascomycota</taxon>
        <taxon>Saccharomycotina</taxon>
        <taxon>Pichiomycetes</taxon>
        <taxon>Pichiales</taxon>
        <taxon>Pichiaceae</taxon>
        <taxon>Brettanomyces</taxon>
    </lineage>
</organism>
<keyword evidence="9" id="KW-0961">Cell wall biogenesis/degradation</keyword>
<dbReference type="OrthoDB" id="9985059at2759"/>
<dbReference type="EMBL" id="CAACVR010000012">
    <property type="protein sequence ID" value="VEU21540.1"/>
    <property type="molecule type" value="Genomic_DNA"/>
</dbReference>
<evidence type="ECO:0000256" key="10">
    <source>
        <dbReference type="SAM" id="Phobius"/>
    </source>
</evidence>
<dbReference type="GO" id="GO:0005789">
    <property type="term" value="C:endoplasmic reticulum membrane"/>
    <property type="evidence" value="ECO:0007669"/>
    <property type="project" value="UniProtKB-SubCell"/>
</dbReference>